<gene>
    <name evidence="12" type="ORF">GMLC_09440</name>
</gene>
<keyword evidence="4 9" id="KW-0812">Transmembrane</keyword>
<keyword evidence="3" id="KW-0145">Chemotaxis</keyword>
<dbReference type="Gene3D" id="1.10.287.950">
    <property type="entry name" value="Methyl-accepting chemotaxis protein"/>
    <property type="match status" value="1"/>
</dbReference>
<evidence type="ECO:0000256" key="2">
    <source>
        <dbReference type="ARBA" id="ARBA00022475"/>
    </source>
</evidence>
<dbReference type="Proteomes" id="UP000587586">
    <property type="component" value="Unassembled WGS sequence"/>
</dbReference>
<feature type="domain" description="HAMP" evidence="11">
    <location>
        <begin position="203"/>
        <end position="255"/>
    </location>
</feature>
<dbReference type="SMART" id="SM00304">
    <property type="entry name" value="HAMP"/>
    <property type="match status" value="1"/>
</dbReference>
<dbReference type="InterPro" id="IPR029151">
    <property type="entry name" value="Sensor-like_sf"/>
</dbReference>
<keyword evidence="8" id="KW-0807">Transducer</keyword>
<dbReference type="SUPFAM" id="SSF58104">
    <property type="entry name" value="Methyl-accepting chemotaxis protein (MCP) signaling domain"/>
    <property type="match status" value="3"/>
</dbReference>
<organism evidence="12 13">
    <name type="scientific">Geomonas limicola</name>
    <dbReference type="NCBI Taxonomy" id="2740186"/>
    <lineage>
        <taxon>Bacteria</taxon>
        <taxon>Pseudomonadati</taxon>
        <taxon>Thermodesulfobacteriota</taxon>
        <taxon>Desulfuromonadia</taxon>
        <taxon>Geobacterales</taxon>
        <taxon>Geobacteraceae</taxon>
        <taxon>Geomonas</taxon>
    </lineage>
</organism>
<dbReference type="InterPro" id="IPR033463">
    <property type="entry name" value="sCache_3"/>
</dbReference>
<feature type="transmembrane region" description="Helical" evidence="9">
    <location>
        <begin position="181"/>
        <end position="201"/>
    </location>
</feature>
<evidence type="ECO:0008006" key="14">
    <source>
        <dbReference type="Google" id="ProtNLM"/>
    </source>
</evidence>
<dbReference type="Pfam" id="PF00015">
    <property type="entry name" value="MCPsignal"/>
    <property type="match status" value="1"/>
</dbReference>
<name>A0A6V8N484_9BACT</name>
<keyword evidence="5 9" id="KW-1133">Transmembrane helix</keyword>
<dbReference type="PANTHER" id="PTHR43531:SF11">
    <property type="entry name" value="METHYL-ACCEPTING CHEMOTAXIS PROTEIN 3"/>
    <property type="match status" value="1"/>
</dbReference>
<dbReference type="AlphaFoldDB" id="A0A6V8N484"/>
<dbReference type="SMART" id="SM00283">
    <property type="entry name" value="MA"/>
    <property type="match status" value="1"/>
</dbReference>
<comment type="caution">
    <text evidence="12">The sequence shown here is derived from an EMBL/GenBank/DDBJ whole genome shotgun (WGS) entry which is preliminary data.</text>
</comment>
<evidence type="ECO:0000256" key="6">
    <source>
        <dbReference type="ARBA" id="ARBA00023136"/>
    </source>
</evidence>
<evidence type="ECO:0000256" key="9">
    <source>
        <dbReference type="SAM" id="Phobius"/>
    </source>
</evidence>
<dbReference type="PROSITE" id="PS50885">
    <property type="entry name" value="HAMP"/>
    <property type="match status" value="1"/>
</dbReference>
<evidence type="ECO:0000256" key="7">
    <source>
        <dbReference type="ARBA" id="ARBA00029447"/>
    </source>
</evidence>
<dbReference type="PANTHER" id="PTHR43531">
    <property type="entry name" value="PROTEIN ICFG"/>
    <property type="match status" value="1"/>
</dbReference>
<dbReference type="PROSITE" id="PS50111">
    <property type="entry name" value="CHEMOTAXIS_TRANSDUC_2"/>
    <property type="match status" value="1"/>
</dbReference>
<sequence>MGTSIVKKIAFLTVGVVVAAVSVTTYICMAKMRQEMVRVATLSQESRINMFRELLQQKGELRIVDNRLIAGNYPLNDNNELPDKVAELCGGTATIFLHDVRVATNVVKADGSRALGTRLQGPAYDAVFGKGTSYRGIAPILNVPYFTAYDPLRDASGKVIGAIYVGVKTEEFLRSFERTRLVAIGLAIALTLVACACAVLVTRRLLAPIGSAVSVTQAVARGDLSVAIPSGASNEAGKLLNSLQVMVDGLCGMVSRVTRTAGELQRMSLRLSEEAVHVVAVAKHQQGKVEETSAYVEQIAAKAKEVGSETENLARSASESSSALLEMTASSEEIAANAERLTGLIGEVTASIMQTASAAREIGDHTRALVTTSLSTASSVMEMEASIRNVKENALQTAVISGQVEEDAQKGVEAMSAMRQGMHEIKESSQVTNEVVGTLTARTREIGAISSVIDDIASRTALLALNAAIIASQAGVHGRGFAVVAGEIKTLAAKTASSTNEIAELIKNVQKETERAVLAIREADGKIATGEDLAQRSSAALEKIVAGVVTARSHVRGIASATEEQAKGTGQIREAMEQVTEMTERIEVSIREQAAAEEAIMAAAQDMKDLASHFQSATSEQSKVENCITQAMTDVTAMSQRIERACAEQALGSRYIAAAVAEISSDAERSLKAATLLENGAHELSEQVERLQQGTGAFRLQQTPT</sequence>
<protein>
    <recommendedName>
        <fullName evidence="14">Methyl-accepting chemotaxis protein</fullName>
    </recommendedName>
</protein>
<evidence type="ECO:0000256" key="8">
    <source>
        <dbReference type="PROSITE-ProRule" id="PRU00284"/>
    </source>
</evidence>
<evidence type="ECO:0000313" key="12">
    <source>
        <dbReference type="EMBL" id="GFO67365.1"/>
    </source>
</evidence>
<dbReference type="InterPro" id="IPR004089">
    <property type="entry name" value="MCPsignal_dom"/>
</dbReference>
<accession>A0A6V8N484</accession>
<dbReference type="RefSeq" id="WP_183359921.1">
    <property type="nucleotide sequence ID" value="NZ_BLXZ01000002.1"/>
</dbReference>
<dbReference type="EMBL" id="BLXZ01000002">
    <property type="protein sequence ID" value="GFO67365.1"/>
    <property type="molecule type" value="Genomic_DNA"/>
</dbReference>
<dbReference type="CDD" id="cd06225">
    <property type="entry name" value="HAMP"/>
    <property type="match status" value="1"/>
</dbReference>
<comment type="subcellular location">
    <subcellularLocation>
        <location evidence="1">Cell membrane</location>
        <topology evidence="1">Multi-pass membrane protein</topology>
    </subcellularLocation>
</comment>
<keyword evidence="6 9" id="KW-0472">Membrane</keyword>
<dbReference type="GO" id="GO:0006935">
    <property type="term" value="P:chemotaxis"/>
    <property type="evidence" value="ECO:0007669"/>
    <property type="project" value="UniProtKB-KW"/>
</dbReference>
<evidence type="ECO:0000313" key="13">
    <source>
        <dbReference type="Proteomes" id="UP000587586"/>
    </source>
</evidence>
<dbReference type="GO" id="GO:0005886">
    <property type="term" value="C:plasma membrane"/>
    <property type="evidence" value="ECO:0007669"/>
    <property type="project" value="UniProtKB-SubCell"/>
</dbReference>
<evidence type="ECO:0000259" key="10">
    <source>
        <dbReference type="PROSITE" id="PS50111"/>
    </source>
</evidence>
<reference evidence="13" key="1">
    <citation type="submission" date="2020-06" db="EMBL/GenBank/DDBJ databases">
        <title>Draft genomic sequecing of Geomonas sp. Red745.</title>
        <authorList>
            <person name="Itoh H."/>
            <person name="Xu Z.X."/>
            <person name="Ushijima N."/>
            <person name="Masuda Y."/>
            <person name="Shiratori Y."/>
            <person name="Senoo K."/>
        </authorList>
    </citation>
    <scope>NUCLEOTIDE SEQUENCE [LARGE SCALE GENOMIC DNA]</scope>
    <source>
        <strain evidence="13">Red745</strain>
    </source>
</reference>
<evidence type="ECO:0000256" key="4">
    <source>
        <dbReference type="ARBA" id="ARBA00022692"/>
    </source>
</evidence>
<evidence type="ECO:0000256" key="5">
    <source>
        <dbReference type="ARBA" id="ARBA00022989"/>
    </source>
</evidence>
<feature type="domain" description="Methyl-accepting transducer" evidence="10">
    <location>
        <begin position="344"/>
        <end position="580"/>
    </location>
</feature>
<keyword evidence="13" id="KW-1185">Reference proteome</keyword>
<dbReference type="InterPro" id="IPR051310">
    <property type="entry name" value="MCP_chemotaxis"/>
</dbReference>
<evidence type="ECO:0000259" key="11">
    <source>
        <dbReference type="PROSITE" id="PS50885"/>
    </source>
</evidence>
<evidence type="ECO:0000256" key="1">
    <source>
        <dbReference type="ARBA" id="ARBA00004651"/>
    </source>
</evidence>
<dbReference type="Pfam" id="PF00672">
    <property type="entry name" value="HAMP"/>
    <property type="match status" value="1"/>
</dbReference>
<dbReference type="GO" id="GO:0007165">
    <property type="term" value="P:signal transduction"/>
    <property type="evidence" value="ECO:0007669"/>
    <property type="project" value="UniProtKB-KW"/>
</dbReference>
<dbReference type="SUPFAM" id="SSF103190">
    <property type="entry name" value="Sensory domain-like"/>
    <property type="match status" value="1"/>
</dbReference>
<dbReference type="GO" id="GO:0004888">
    <property type="term" value="F:transmembrane signaling receptor activity"/>
    <property type="evidence" value="ECO:0007669"/>
    <property type="project" value="TreeGrafter"/>
</dbReference>
<evidence type="ECO:0000256" key="3">
    <source>
        <dbReference type="ARBA" id="ARBA00022500"/>
    </source>
</evidence>
<dbReference type="InterPro" id="IPR003660">
    <property type="entry name" value="HAMP_dom"/>
</dbReference>
<keyword evidence="2" id="KW-1003">Cell membrane</keyword>
<feature type="transmembrane region" description="Helical" evidence="9">
    <location>
        <begin position="6"/>
        <end position="28"/>
    </location>
</feature>
<dbReference type="Gene3D" id="6.10.340.10">
    <property type="match status" value="1"/>
</dbReference>
<comment type="similarity">
    <text evidence="7">Belongs to the methyl-accepting chemotaxis (MCP) protein family.</text>
</comment>
<dbReference type="Pfam" id="PF17202">
    <property type="entry name" value="sCache_3_3"/>
    <property type="match status" value="1"/>
</dbReference>
<proteinExistence type="inferred from homology"/>